<feature type="signal peptide" evidence="7">
    <location>
        <begin position="1"/>
        <end position="18"/>
    </location>
</feature>
<dbReference type="RefSeq" id="XP_064669266.1">
    <property type="nucleotide sequence ID" value="XM_064808658.1"/>
</dbReference>
<name>A0AAN6YQM2_9PEZI</name>
<evidence type="ECO:0000256" key="1">
    <source>
        <dbReference type="ARBA" id="ARBA00000966"/>
    </source>
</evidence>
<sequence>MKFLNLLLGAASAGLVLAAPACDAPTPTSKTTKRASKFQFVGVNQSGAEFGKDTLPGQLGKHYTWPVRSSIDTLMGKGMNTFRVAFMMERLIPNKMTGTINTTYSQGLTDIVGYITSKGAYAVLDPHNFGRYYEQVITDVEGFKAWWTTTAKLFANNDKVIFDTNNEYHDMDNSLVLRLNQAAIDGIRAAGATSQYIFIEGNSWTGAWTWVSSGNGANLLNLKDPAGGDKLIYEMHQYLDRDGSGTSETCVSSTTGEERIREATAWLKANKKKGILGETAGGANAQCIAAVTGMLSYMAANSDVWTGWLWWGGGPWWGNYMYSIEPPSGVAYQRVLPSLQPYI</sequence>
<keyword evidence="5 6" id="KW-0326">Glycosidase</keyword>
<evidence type="ECO:0000256" key="6">
    <source>
        <dbReference type="RuleBase" id="RU361153"/>
    </source>
</evidence>
<dbReference type="AlphaFoldDB" id="A0AAN6YQM2"/>
<evidence type="ECO:0000256" key="5">
    <source>
        <dbReference type="ARBA" id="ARBA00023295"/>
    </source>
</evidence>
<reference evidence="9" key="2">
    <citation type="submission" date="2023-05" db="EMBL/GenBank/DDBJ databases">
        <authorList>
            <consortium name="Lawrence Berkeley National Laboratory"/>
            <person name="Steindorff A."/>
            <person name="Hensen N."/>
            <person name="Bonometti L."/>
            <person name="Westerberg I."/>
            <person name="Brannstrom I.O."/>
            <person name="Guillou S."/>
            <person name="Cros-Aarteil S."/>
            <person name="Calhoun S."/>
            <person name="Haridas S."/>
            <person name="Kuo A."/>
            <person name="Mondo S."/>
            <person name="Pangilinan J."/>
            <person name="Riley R."/>
            <person name="Labutti K."/>
            <person name="Andreopoulos B."/>
            <person name="Lipzen A."/>
            <person name="Chen C."/>
            <person name="Yanf M."/>
            <person name="Daum C."/>
            <person name="Ng V."/>
            <person name="Clum A."/>
            <person name="Ohm R."/>
            <person name="Martin F."/>
            <person name="Silar P."/>
            <person name="Natvig D."/>
            <person name="Lalanne C."/>
            <person name="Gautier V."/>
            <person name="Ament-Velasquez S.L."/>
            <person name="Kruys A."/>
            <person name="Hutchinson M.I."/>
            <person name="Powell A.J."/>
            <person name="Barry K."/>
            <person name="Miller A.N."/>
            <person name="Grigoriev I.V."/>
            <person name="Debuchy R."/>
            <person name="Gladieux P."/>
            <person name="Thoren M.H."/>
            <person name="Johannesson H."/>
        </authorList>
    </citation>
    <scope>NUCLEOTIDE SEQUENCE</scope>
    <source>
        <strain evidence="9">CBS 508.74</strain>
    </source>
</reference>
<dbReference type="InterPro" id="IPR017853">
    <property type="entry name" value="GH"/>
</dbReference>
<evidence type="ECO:0000259" key="8">
    <source>
        <dbReference type="Pfam" id="PF00150"/>
    </source>
</evidence>
<dbReference type="Gene3D" id="3.20.20.80">
    <property type="entry name" value="Glycosidases"/>
    <property type="match status" value="1"/>
</dbReference>
<evidence type="ECO:0000256" key="4">
    <source>
        <dbReference type="ARBA" id="ARBA00022801"/>
    </source>
</evidence>
<keyword evidence="7" id="KW-0732">Signal</keyword>
<reference evidence="9" key="1">
    <citation type="journal article" date="2023" name="Mol. Phylogenet. Evol.">
        <title>Genome-scale phylogeny and comparative genomics of the fungal order Sordariales.</title>
        <authorList>
            <person name="Hensen N."/>
            <person name="Bonometti L."/>
            <person name="Westerberg I."/>
            <person name="Brannstrom I.O."/>
            <person name="Guillou S."/>
            <person name="Cros-Aarteil S."/>
            <person name="Calhoun S."/>
            <person name="Haridas S."/>
            <person name="Kuo A."/>
            <person name="Mondo S."/>
            <person name="Pangilinan J."/>
            <person name="Riley R."/>
            <person name="LaButti K."/>
            <person name="Andreopoulos B."/>
            <person name="Lipzen A."/>
            <person name="Chen C."/>
            <person name="Yan M."/>
            <person name="Daum C."/>
            <person name="Ng V."/>
            <person name="Clum A."/>
            <person name="Steindorff A."/>
            <person name="Ohm R.A."/>
            <person name="Martin F."/>
            <person name="Silar P."/>
            <person name="Natvig D.O."/>
            <person name="Lalanne C."/>
            <person name="Gautier V."/>
            <person name="Ament-Velasquez S.L."/>
            <person name="Kruys A."/>
            <person name="Hutchinson M.I."/>
            <person name="Powell A.J."/>
            <person name="Barry K."/>
            <person name="Miller A.N."/>
            <person name="Grigoriev I.V."/>
            <person name="Debuchy R."/>
            <person name="Gladieux P."/>
            <person name="Hiltunen Thoren M."/>
            <person name="Johannesson H."/>
        </authorList>
    </citation>
    <scope>NUCLEOTIDE SEQUENCE</scope>
    <source>
        <strain evidence="9">CBS 508.74</strain>
    </source>
</reference>
<keyword evidence="10" id="KW-1185">Reference proteome</keyword>
<dbReference type="SUPFAM" id="SSF51445">
    <property type="entry name" value="(Trans)glycosidases"/>
    <property type="match status" value="1"/>
</dbReference>
<dbReference type="Pfam" id="PF00150">
    <property type="entry name" value="Cellulase"/>
    <property type="match status" value="1"/>
</dbReference>
<comment type="catalytic activity">
    <reaction evidence="1">
        <text>Endohydrolysis of (1-&gt;4)-beta-D-glucosidic linkages in cellulose, lichenin and cereal beta-D-glucans.</text>
        <dbReference type="EC" id="3.2.1.4"/>
    </reaction>
</comment>
<evidence type="ECO:0000256" key="2">
    <source>
        <dbReference type="ARBA" id="ARBA00005641"/>
    </source>
</evidence>
<organism evidence="9 10">
    <name type="scientific">Canariomyces notabilis</name>
    <dbReference type="NCBI Taxonomy" id="2074819"/>
    <lineage>
        <taxon>Eukaryota</taxon>
        <taxon>Fungi</taxon>
        <taxon>Dikarya</taxon>
        <taxon>Ascomycota</taxon>
        <taxon>Pezizomycotina</taxon>
        <taxon>Sordariomycetes</taxon>
        <taxon>Sordariomycetidae</taxon>
        <taxon>Sordariales</taxon>
        <taxon>Chaetomiaceae</taxon>
        <taxon>Canariomyces</taxon>
    </lineage>
</organism>
<keyword evidence="4 6" id="KW-0378">Hydrolase</keyword>
<comment type="similarity">
    <text evidence="2 6">Belongs to the glycosyl hydrolase 5 (cellulase A) family.</text>
</comment>
<feature type="domain" description="Glycoside hydrolase family 5" evidence="8">
    <location>
        <begin position="43"/>
        <end position="312"/>
    </location>
</feature>
<dbReference type="GO" id="GO:0009251">
    <property type="term" value="P:glucan catabolic process"/>
    <property type="evidence" value="ECO:0007669"/>
    <property type="project" value="TreeGrafter"/>
</dbReference>
<dbReference type="Proteomes" id="UP001302812">
    <property type="component" value="Unassembled WGS sequence"/>
</dbReference>
<evidence type="ECO:0000256" key="7">
    <source>
        <dbReference type="SAM" id="SignalP"/>
    </source>
</evidence>
<comment type="caution">
    <text evidence="9">The sequence shown here is derived from an EMBL/GenBank/DDBJ whole genome shotgun (WGS) entry which is preliminary data.</text>
</comment>
<dbReference type="InterPro" id="IPR001547">
    <property type="entry name" value="Glyco_hydro_5"/>
</dbReference>
<dbReference type="EC" id="3.2.1.4" evidence="3"/>
<dbReference type="PANTHER" id="PTHR34142:SF1">
    <property type="entry name" value="GLYCOSIDE HYDROLASE FAMILY 5 DOMAIN-CONTAINING PROTEIN"/>
    <property type="match status" value="1"/>
</dbReference>
<evidence type="ECO:0000313" key="10">
    <source>
        <dbReference type="Proteomes" id="UP001302812"/>
    </source>
</evidence>
<evidence type="ECO:0000313" key="9">
    <source>
        <dbReference type="EMBL" id="KAK4111696.1"/>
    </source>
</evidence>
<protein>
    <recommendedName>
        <fullName evidence="3">cellulase</fullName>
        <ecNumber evidence="3">3.2.1.4</ecNumber>
    </recommendedName>
</protein>
<dbReference type="GeneID" id="89932781"/>
<feature type="chain" id="PRO_5043018631" description="cellulase" evidence="7">
    <location>
        <begin position="19"/>
        <end position="343"/>
    </location>
</feature>
<dbReference type="EMBL" id="MU853345">
    <property type="protein sequence ID" value="KAK4111696.1"/>
    <property type="molecule type" value="Genomic_DNA"/>
</dbReference>
<gene>
    <name evidence="9" type="ORF">N656DRAFT_148462</name>
</gene>
<dbReference type="GO" id="GO:0008810">
    <property type="term" value="F:cellulase activity"/>
    <property type="evidence" value="ECO:0007669"/>
    <property type="project" value="UniProtKB-EC"/>
</dbReference>
<accession>A0AAN6YQM2</accession>
<proteinExistence type="inferred from homology"/>
<dbReference type="PANTHER" id="PTHR34142">
    <property type="entry name" value="ENDO-BETA-1,4-GLUCANASE A"/>
    <property type="match status" value="1"/>
</dbReference>
<evidence type="ECO:0000256" key="3">
    <source>
        <dbReference type="ARBA" id="ARBA00012601"/>
    </source>
</evidence>